<evidence type="ECO:0000313" key="1">
    <source>
        <dbReference type="EMBL" id="MCI49049.1"/>
    </source>
</evidence>
<feature type="non-terminal residue" evidence="1">
    <location>
        <position position="91"/>
    </location>
</feature>
<dbReference type="AlphaFoldDB" id="A0A392SK64"/>
<dbReference type="PANTHER" id="PTHR31170:SF9">
    <property type="entry name" value="PROTEIN, PUTATIVE (DUF247)-RELATED"/>
    <property type="match status" value="1"/>
</dbReference>
<name>A0A392SK64_9FABA</name>
<keyword evidence="2" id="KW-1185">Reference proteome</keyword>
<dbReference type="Proteomes" id="UP000265520">
    <property type="component" value="Unassembled WGS sequence"/>
</dbReference>
<dbReference type="InterPro" id="IPR004158">
    <property type="entry name" value="DUF247_pln"/>
</dbReference>
<organism evidence="1 2">
    <name type="scientific">Trifolium medium</name>
    <dbReference type="NCBI Taxonomy" id="97028"/>
    <lineage>
        <taxon>Eukaryota</taxon>
        <taxon>Viridiplantae</taxon>
        <taxon>Streptophyta</taxon>
        <taxon>Embryophyta</taxon>
        <taxon>Tracheophyta</taxon>
        <taxon>Spermatophyta</taxon>
        <taxon>Magnoliopsida</taxon>
        <taxon>eudicotyledons</taxon>
        <taxon>Gunneridae</taxon>
        <taxon>Pentapetalae</taxon>
        <taxon>rosids</taxon>
        <taxon>fabids</taxon>
        <taxon>Fabales</taxon>
        <taxon>Fabaceae</taxon>
        <taxon>Papilionoideae</taxon>
        <taxon>50 kb inversion clade</taxon>
        <taxon>NPAAA clade</taxon>
        <taxon>Hologalegina</taxon>
        <taxon>IRL clade</taxon>
        <taxon>Trifolieae</taxon>
        <taxon>Trifolium</taxon>
    </lineage>
</organism>
<dbReference type="PANTHER" id="PTHR31170">
    <property type="entry name" value="BNAC04G53230D PROTEIN"/>
    <property type="match status" value="1"/>
</dbReference>
<proteinExistence type="predicted"/>
<sequence length="91" mass="10343">MEAQPNGYVSELKNELNEMLEAVVLPEESGTHEQCIYKVPQKIRQVNPQAYTPNVIAIGPFHSPRGSVSDDNNLNEMEKLKLKYLKGFLNR</sequence>
<dbReference type="EMBL" id="LXQA010395227">
    <property type="protein sequence ID" value="MCI49049.1"/>
    <property type="molecule type" value="Genomic_DNA"/>
</dbReference>
<reference evidence="1 2" key="1">
    <citation type="journal article" date="2018" name="Front. Plant Sci.">
        <title>Red Clover (Trifolium pratense) and Zigzag Clover (T. medium) - A Picture of Genomic Similarities and Differences.</title>
        <authorList>
            <person name="Dluhosova J."/>
            <person name="Istvanek J."/>
            <person name="Nedelnik J."/>
            <person name="Repkova J."/>
        </authorList>
    </citation>
    <scope>NUCLEOTIDE SEQUENCE [LARGE SCALE GENOMIC DNA]</scope>
    <source>
        <strain evidence="2">cv. 10/8</strain>
        <tissue evidence="1">Leaf</tissue>
    </source>
</reference>
<comment type="caution">
    <text evidence="1">The sequence shown here is derived from an EMBL/GenBank/DDBJ whole genome shotgun (WGS) entry which is preliminary data.</text>
</comment>
<accession>A0A392SK64</accession>
<evidence type="ECO:0000313" key="2">
    <source>
        <dbReference type="Proteomes" id="UP000265520"/>
    </source>
</evidence>
<dbReference type="Pfam" id="PF03140">
    <property type="entry name" value="DUF247"/>
    <property type="match status" value="1"/>
</dbReference>
<protein>
    <submittedName>
        <fullName evidence="1">UPF0481 protein</fullName>
    </submittedName>
</protein>